<feature type="chain" id="PRO_5019285793" evidence="12">
    <location>
        <begin position="32"/>
        <end position="838"/>
    </location>
</feature>
<evidence type="ECO:0000256" key="3">
    <source>
        <dbReference type="ARBA" id="ARBA00022448"/>
    </source>
</evidence>
<evidence type="ECO:0000256" key="5">
    <source>
        <dbReference type="ARBA" id="ARBA00022692"/>
    </source>
</evidence>
<dbReference type="PANTHER" id="PTHR47234:SF3">
    <property type="entry name" value="SECRETIN_TONB SHORT N-TERMINAL DOMAIN-CONTAINING PROTEIN"/>
    <property type="match status" value="1"/>
</dbReference>
<dbReference type="EMBL" id="RXLQ01000002">
    <property type="protein sequence ID" value="RSZ60485.1"/>
    <property type="molecule type" value="Genomic_DNA"/>
</dbReference>
<feature type="domain" description="TonB-dependent receptor-like beta-barrel" evidence="13">
    <location>
        <begin position="364"/>
        <end position="797"/>
    </location>
</feature>
<keyword evidence="5 10" id="KW-0812">Transmembrane</keyword>
<dbReference type="InterPro" id="IPR012910">
    <property type="entry name" value="Plug_dom"/>
</dbReference>
<reference evidence="15 16" key="1">
    <citation type="submission" date="2018-12" db="EMBL/GenBank/DDBJ databases">
        <authorList>
            <person name="Yang E."/>
        </authorList>
    </citation>
    <scope>NUCLEOTIDE SEQUENCE [LARGE SCALE GENOMIC DNA]</scope>
    <source>
        <strain evidence="15 16">SOD</strain>
    </source>
</reference>
<evidence type="ECO:0000256" key="8">
    <source>
        <dbReference type="ARBA" id="ARBA00023170"/>
    </source>
</evidence>
<dbReference type="PANTHER" id="PTHR47234">
    <property type="match status" value="1"/>
</dbReference>
<keyword evidence="9 10" id="KW-0998">Cell outer membrane</keyword>
<evidence type="ECO:0000256" key="4">
    <source>
        <dbReference type="ARBA" id="ARBA00022452"/>
    </source>
</evidence>
<comment type="caution">
    <text evidence="15">The sequence shown here is derived from an EMBL/GenBank/DDBJ whole genome shotgun (WGS) entry which is preliminary data.</text>
</comment>
<keyword evidence="4 10" id="KW-1134">Transmembrane beta strand</keyword>
<sequence length="838" mass="88443">MKQHGFQRAPAGLRLCILAMSIAALHAPGMAQTGGSGAAVAADAAAPAVVVTGTRVSNRSVLDTASPVDVVSAELINNNGVTEVSQALSAALPALNFPRPGLTDGTDTVRPVTLRGLAPDQALVLVNSKRRHASALVNVNGTVGRGSASADLNTIPAGIIQTVEVLRDGAAAQYGSDAIAGVINFRLRENRSGGEFSASTGARISEYDYHTGSVPAGLALDVPNKRKRTDGQTTTVSGWKGFTLGEDGFLTVAAEYKKQSHTERSAYDVRQQYPLVNGKFDPREQTIKRYNTWGGEPELTQSTIFANAGIPLQGDVKLYGSASYQRRDSSAAGFFRRPLQDENIASVYPDGYLPVIAPTVDDVSGTGGLAWSAQGWDFDASLGFGRNKMAFTVENSLNRSLGAASKTDFDAGGFAYDQLTLNFSAVKPLSVAILPAPLNVAVGAEARRENYELWAGEPDSYRYGGVTLADGRPSAAGSQVFPGYTPANAIDSGRHSIGAFLDLETKLTPELLTSLAVRAERYSDFGSNVTGKLATRYDFSPAFGLRGSLQNGLRAPSPQQQFYTSTAMTFIDGAAFNIATFRPDDPVAVALGAKPLEAEKSVNVALGAVARIGQLNLTVDAYRIKIRDRIVLSENLTQANVRQFLSANGYTGVGGSRFFINGVNSTTTGVDVVANLPLRSTAGLLDLTLAGNFNTTDVTRVPVTAQLAALSPAPSLFGRANVLGIEEGQPKNKISASARWKLAQWGATFNATRYGKVLSAGSTAATDFWLTPKTVVNLEARYTLAGGATLALGADNLFDVYSDPVPASLNTTAAVPYANRAPFGRSGRFVYARASYKF</sequence>
<dbReference type="AlphaFoldDB" id="A0A430HSG1"/>
<evidence type="ECO:0000256" key="9">
    <source>
        <dbReference type="ARBA" id="ARBA00023237"/>
    </source>
</evidence>
<dbReference type="GO" id="GO:0009279">
    <property type="term" value="C:cell outer membrane"/>
    <property type="evidence" value="ECO:0007669"/>
    <property type="project" value="UniProtKB-SubCell"/>
</dbReference>
<gene>
    <name evidence="15" type="ORF">EJB06_05065</name>
</gene>
<evidence type="ECO:0000256" key="1">
    <source>
        <dbReference type="ARBA" id="ARBA00004571"/>
    </source>
</evidence>
<dbReference type="InterPro" id="IPR039426">
    <property type="entry name" value="TonB-dep_rcpt-like"/>
</dbReference>
<proteinExistence type="inferred from homology"/>
<dbReference type="RefSeq" id="WP_126072895.1">
    <property type="nucleotide sequence ID" value="NZ_CP051166.1"/>
</dbReference>
<dbReference type="SUPFAM" id="SSF56935">
    <property type="entry name" value="Porins"/>
    <property type="match status" value="1"/>
</dbReference>
<feature type="domain" description="TonB-dependent receptor plug" evidence="14">
    <location>
        <begin position="61"/>
        <end position="182"/>
    </location>
</feature>
<evidence type="ECO:0000256" key="10">
    <source>
        <dbReference type="PROSITE-ProRule" id="PRU01360"/>
    </source>
</evidence>
<name>A0A430HSG1_9BURK</name>
<evidence type="ECO:0000259" key="13">
    <source>
        <dbReference type="Pfam" id="PF00593"/>
    </source>
</evidence>
<keyword evidence="16" id="KW-1185">Reference proteome</keyword>
<dbReference type="InterPro" id="IPR037066">
    <property type="entry name" value="Plug_dom_sf"/>
</dbReference>
<evidence type="ECO:0000256" key="7">
    <source>
        <dbReference type="ARBA" id="ARBA00023136"/>
    </source>
</evidence>
<evidence type="ECO:0000256" key="6">
    <source>
        <dbReference type="ARBA" id="ARBA00023077"/>
    </source>
</evidence>
<keyword evidence="8 15" id="KW-0675">Receptor</keyword>
<dbReference type="InterPro" id="IPR036942">
    <property type="entry name" value="Beta-barrel_TonB_sf"/>
</dbReference>
<accession>A0A430HSG1</accession>
<dbReference type="PROSITE" id="PS52016">
    <property type="entry name" value="TONB_DEPENDENT_REC_3"/>
    <property type="match status" value="1"/>
</dbReference>
<evidence type="ECO:0000259" key="14">
    <source>
        <dbReference type="Pfam" id="PF07715"/>
    </source>
</evidence>
<dbReference type="Pfam" id="PF00593">
    <property type="entry name" value="TonB_dep_Rec_b-barrel"/>
    <property type="match status" value="1"/>
</dbReference>
<keyword evidence="3 10" id="KW-0813">Transport</keyword>
<evidence type="ECO:0000313" key="15">
    <source>
        <dbReference type="EMBL" id="RSZ60485.1"/>
    </source>
</evidence>
<keyword evidence="7 10" id="KW-0472">Membrane</keyword>
<dbReference type="InterPro" id="IPR000531">
    <property type="entry name" value="Beta-barrel_TonB"/>
</dbReference>
<evidence type="ECO:0000256" key="12">
    <source>
        <dbReference type="SAM" id="SignalP"/>
    </source>
</evidence>
<evidence type="ECO:0000256" key="11">
    <source>
        <dbReference type="RuleBase" id="RU003357"/>
    </source>
</evidence>
<protein>
    <submittedName>
        <fullName evidence="15">TonB-dependent receptor</fullName>
    </submittedName>
</protein>
<comment type="similarity">
    <text evidence="2 10 11">Belongs to the TonB-dependent receptor family.</text>
</comment>
<keyword evidence="12" id="KW-0732">Signal</keyword>
<evidence type="ECO:0000256" key="2">
    <source>
        <dbReference type="ARBA" id="ARBA00009810"/>
    </source>
</evidence>
<comment type="subcellular location">
    <subcellularLocation>
        <location evidence="1 10">Cell outer membrane</location>
        <topology evidence="1 10">Multi-pass membrane protein</topology>
    </subcellularLocation>
</comment>
<dbReference type="Gene3D" id="2.170.130.10">
    <property type="entry name" value="TonB-dependent receptor, plug domain"/>
    <property type="match status" value="1"/>
</dbReference>
<dbReference type="Gene3D" id="2.40.170.20">
    <property type="entry name" value="TonB-dependent receptor, beta-barrel domain"/>
    <property type="match status" value="1"/>
</dbReference>
<feature type="signal peptide" evidence="12">
    <location>
        <begin position="1"/>
        <end position="31"/>
    </location>
</feature>
<evidence type="ECO:0000313" key="16">
    <source>
        <dbReference type="Proteomes" id="UP000278085"/>
    </source>
</evidence>
<dbReference type="CDD" id="cd01347">
    <property type="entry name" value="ligand_gated_channel"/>
    <property type="match status" value="1"/>
</dbReference>
<dbReference type="Proteomes" id="UP000278085">
    <property type="component" value="Unassembled WGS sequence"/>
</dbReference>
<dbReference type="Pfam" id="PF07715">
    <property type="entry name" value="Plug"/>
    <property type="match status" value="1"/>
</dbReference>
<keyword evidence="6 11" id="KW-0798">TonB box</keyword>
<organism evidence="15 16">
    <name type="scientific">Massilia atriviolacea</name>
    <dbReference type="NCBI Taxonomy" id="2495579"/>
    <lineage>
        <taxon>Bacteria</taxon>
        <taxon>Pseudomonadati</taxon>
        <taxon>Pseudomonadota</taxon>
        <taxon>Betaproteobacteria</taxon>
        <taxon>Burkholderiales</taxon>
        <taxon>Oxalobacteraceae</taxon>
        <taxon>Telluria group</taxon>
        <taxon>Massilia</taxon>
    </lineage>
</organism>
<dbReference type="OrthoDB" id="8530571at2"/>